<reference evidence="2 3" key="1">
    <citation type="journal article" date="2019" name="Emerg. Microbes Infect.">
        <title>Comprehensive subspecies identification of 175 nontuberculous mycobacteria species based on 7547 genomic profiles.</title>
        <authorList>
            <person name="Matsumoto Y."/>
            <person name="Kinjo T."/>
            <person name="Motooka D."/>
            <person name="Nabeya D."/>
            <person name="Jung N."/>
            <person name="Uechi K."/>
            <person name="Horii T."/>
            <person name="Iida T."/>
            <person name="Fujita J."/>
            <person name="Nakamura S."/>
        </authorList>
    </citation>
    <scope>NUCLEOTIDE SEQUENCE [LARGE SCALE GENOMIC DNA]</scope>
    <source>
        <strain evidence="2 3">JCM 12688</strain>
    </source>
</reference>
<dbReference type="AlphaFoldDB" id="A0A7I7WRI1"/>
<dbReference type="Gene3D" id="1.10.1240.10">
    <property type="entry name" value="Methionine synthase domain"/>
    <property type="match status" value="1"/>
</dbReference>
<dbReference type="InterPro" id="IPR006158">
    <property type="entry name" value="Cobalamin-bd"/>
</dbReference>
<evidence type="ECO:0000313" key="3">
    <source>
        <dbReference type="Proteomes" id="UP000466187"/>
    </source>
</evidence>
<dbReference type="Proteomes" id="UP000466187">
    <property type="component" value="Chromosome"/>
</dbReference>
<gene>
    <name evidence="2" type="ORF">MGAD_33780</name>
</gene>
<dbReference type="Pfam" id="PF02310">
    <property type="entry name" value="B12-binding"/>
    <property type="match status" value="1"/>
</dbReference>
<dbReference type="SUPFAM" id="SSF52242">
    <property type="entry name" value="Cobalamin (vitamin B12)-binding domain"/>
    <property type="match status" value="1"/>
</dbReference>
<sequence length="334" mass="34893">MLASYENAAESGDTAVMIALVNDMLSAGTPPVTVLTDAIAAAQRAVGVRWTRGEWTVAQEHAATAMAVAATKTVMKYVRRSPATRGRLVVACAEREWHALPAMIIACALSAHGWDTTLLGASTSALRLNQYIHDLGPEAVAVSCSMLGALPATRRLIEASTAAGVPVVVGGAAFGDDDVRARALGATAWARDAEGAVAAMEGLPAVVSPAPPLPEGPATEQAALELDRRRLFALLRERWSLTAAFLVAGEAPSAVSLTDAEDVLNLVLHAVSAALLTCDPRPVAETFTWVADLMQNRGVDITVVRELGELLAAALRDYPQARGLVLQHLADGLA</sequence>
<organism evidence="2 3">
    <name type="scientific">Mycolicibacterium gadium</name>
    <name type="common">Mycobacterium gadium</name>
    <dbReference type="NCBI Taxonomy" id="1794"/>
    <lineage>
        <taxon>Bacteria</taxon>
        <taxon>Bacillati</taxon>
        <taxon>Actinomycetota</taxon>
        <taxon>Actinomycetes</taxon>
        <taxon>Mycobacteriales</taxon>
        <taxon>Mycobacteriaceae</taxon>
        <taxon>Mycolicibacterium</taxon>
    </lineage>
</organism>
<evidence type="ECO:0000313" key="2">
    <source>
        <dbReference type="EMBL" id="BBZ19043.1"/>
    </source>
</evidence>
<protein>
    <submittedName>
        <fullName evidence="2">Cobalamin-binding protein</fullName>
    </submittedName>
</protein>
<proteinExistence type="predicted"/>
<evidence type="ECO:0000259" key="1">
    <source>
        <dbReference type="PROSITE" id="PS51332"/>
    </source>
</evidence>
<dbReference type="InterPro" id="IPR003759">
    <property type="entry name" value="Cbl-bd_cap"/>
</dbReference>
<dbReference type="InterPro" id="IPR036594">
    <property type="entry name" value="Meth_synthase_dom"/>
</dbReference>
<dbReference type="PROSITE" id="PS51332">
    <property type="entry name" value="B12_BINDING"/>
    <property type="match status" value="1"/>
</dbReference>
<dbReference type="Gene3D" id="3.40.50.280">
    <property type="entry name" value="Cobalamin-binding domain"/>
    <property type="match status" value="1"/>
</dbReference>
<dbReference type="RefSeq" id="WP_163687761.1">
    <property type="nucleotide sequence ID" value="NZ_AP022608.1"/>
</dbReference>
<dbReference type="KEGG" id="mgad:MGAD_33780"/>
<dbReference type="GO" id="GO:0031419">
    <property type="term" value="F:cobalamin binding"/>
    <property type="evidence" value="ECO:0007669"/>
    <property type="project" value="InterPro"/>
</dbReference>
<dbReference type="EMBL" id="AP022608">
    <property type="protein sequence ID" value="BBZ19043.1"/>
    <property type="molecule type" value="Genomic_DNA"/>
</dbReference>
<dbReference type="InterPro" id="IPR036724">
    <property type="entry name" value="Cobalamin-bd_sf"/>
</dbReference>
<feature type="domain" description="B12-binding" evidence="1">
    <location>
        <begin position="85"/>
        <end position="210"/>
    </location>
</feature>
<dbReference type="GO" id="GO:0046872">
    <property type="term" value="F:metal ion binding"/>
    <property type="evidence" value="ECO:0007669"/>
    <property type="project" value="InterPro"/>
</dbReference>
<name>A0A7I7WRI1_MYCGU</name>
<dbReference type="Pfam" id="PF02607">
    <property type="entry name" value="B12-binding_2"/>
    <property type="match status" value="1"/>
</dbReference>
<accession>A0A7I7WRI1</accession>